<dbReference type="InterPro" id="IPR050147">
    <property type="entry name" value="Ser/Thr_Dehydratase"/>
</dbReference>
<organism evidence="15 16">
    <name type="scientific">Candidatus Thermofonsia Clade 1 bacterium</name>
    <dbReference type="NCBI Taxonomy" id="2364210"/>
    <lineage>
        <taxon>Bacteria</taxon>
        <taxon>Bacillati</taxon>
        <taxon>Chloroflexota</taxon>
        <taxon>Candidatus Thermofontia</taxon>
        <taxon>Candidatus Thermofonsia Clade 1</taxon>
    </lineage>
</organism>
<name>A0A2M8P0V6_9CHLR</name>
<evidence type="ECO:0000313" key="16">
    <source>
        <dbReference type="Proteomes" id="UP000228921"/>
    </source>
</evidence>
<feature type="domain" description="Tryptophan synthase beta chain-like PALP" evidence="14">
    <location>
        <begin position="82"/>
        <end position="385"/>
    </location>
</feature>
<dbReference type="InterPro" id="IPR000634">
    <property type="entry name" value="Ser/Thr_deHydtase_PyrdxlP-BS"/>
</dbReference>
<evidence type="ECO:0000256" key="10">
    <source>
        <dbReference type="ARBA" id="ARBA00023239"/>
    </source>
</evidence>
<dbReference type="CDD" id="cd01563">
    <property type="entry name" value="Thr-synth_1"/>
    <property type="match status" value="1"/>
</dbReference>
<evidence type="ECO:0000256" key="7">
    <source>
        <dbReference type="ARBA" id="ARBA00022605"/>
    </source>
</evidence>
<dbReference type="Gene3D" id="3.40.50.1100">
    <property type="match status" value="2"/>
</dbReference>
<dbReference type="GO" id="GO:0003941">
    <property type="term" value="F:L-serine ammonia-lyase activity"/>
    <property type="evidence" value="ECO:0007669"/>
    <property type="project" value="TreeGrafter"/>
</dbReference>
<comment type="caution">
    <text evidence="15">The sequence shown here is derived from an EMBL/GenBank/DDBJ whole genome shotgun (WGS) entry which is preliminary data.</text>
</comment>
<dbReference type="InterPro" id="IPR004450">
    <property type="entry name" value="Thr_synthase-like"/>
</dbReference>
<evidence type="ECO:0000313" key="15">
    <source>
        <dbReference type="EMBL" id="PJF31175.1"/>
    </source>
</evidence>
<dbReference type="InterPro" id="IPR036052">
    <property type="entry name" value="TrpB-like_PALP_sf"/>
</dbReference>
<comment type="similarity">
    <text evidence="4">Belongs to the threonine synthase family.</text>
</comment>
<protein>
    <recommendedName>
        <fullName evidence="6 12">Threonine synthase</fullName>
        <ecNumber evidence="5 12">4.2.3.1</ecNumber>
    </recommendedName>
</protein>
<evidence type="ECO:0000256" key="12">
    <source>
        <dbReference type="NCBIfam" id="TIGR00260"/>
    </source>
</evidence>
<dbReference type="GO" id="GO:0006565">
    <property type="term" value="P:L-serine catabolic process"/>
    <property type="evidence" value="ECO:0007669"/>
    <property type="project" value="TreeGrafter"/>
</dbReference>
<evidence type="ECO:0000256" key="5">
    <source>
        <dbReference type="ARBA" id="ARBA00013028"/>
    </source>
</evidence>
<dbReference type="PANTHER" id="PTHR48078">
    <property type="entry name" value="THREONINE DEHYDRATASE, MITOCHONDRIAL-RELATED"/>
    <property type="match status" value="1"/>
</dbReference>
<dbReference type="InterPro" id="IPR001926">
    <property type="entry name" value="TrpB-like_PALP"/>
</dbReference>
<keyword evidence="10" id="KW-0456">Lyase</keyword>
<gene>
    <name evidence="15" type="ORF">CUN51_04710</name>
</gene>
<keyword evidence="7" id="KW-0028">Amino-acid biosynthesis</keyword>
<comment type="catalytic activity">
    <reaction evidence="11">
        <text>O-phospho-L-homoserine + H2O = L-threonine + phosphate</text>
        <dbReference type="Rhea" id="RHEA:10840"/>
        <dbReference type="ChEBI" id="CHEBI:15377"/>
        <dbReference type="ChEBI" id="CHEBI:43474"/>
        <dbReference type="ChEBI" id="CHEBI:57590"/>
        <dbReference type="ChEBI" id="CHEBI:57926"/>
        <dbReference type="EC" id="4.2.3.1"/>
    </reaction>
</comment>
<sequence length="434" mass="46622">MTALSVLKCIACGYEHPLDEPVYVCSRCGGLLDVVHDLERLRPHISRELFDSRLGALEPPYNSGVWRFKELVFPSVADEQIVTRGEGNTTLYRAPAKLAAWVGSRAFWLKHEGENPTGSFKDRGMTGGVTHAKLVGATSALCASTGNTSASMSSYCALAGLQALVFFPYGNIAAGKLAQSVAYGALNVQVRGDFDACLELVRKASRQLGIYLLNSVNPFRLEGQKTIAFELLQQRRWRVPDWIVLPGGNLGNVSAFGKGLSELHALGLIDRLPRLAVIQAEGAAPFYQSYREGFTTRPQVKAQTLATAIKIGNPASFVKARRAIELTDGTVEAVSDQEILDAKAMVDSAGIGCEPASAASVAGVRKLIASGIIRADEDVVAVLTGHVLKDPEIIMNYHQGALEGIQSNFANSLRVIEPTLEAVESLLLFPQVGS</sequence>
<evidence type="ECO:0000256" key="9">
    <source>
        <dbReference type="ARBA" id="ARBA00022898"/>
    </source>
</evidence>
<dbReference type="UniPathway" id="UPA00050">
    <property type="reaction ID" value="UER00065"/>
</dbReference>
<dbReference type="EC" id="4.2.3.1" evidence="5 12"/>
<dbReference type="GO" id="GO:0004795">
    <property type="term" value="F:threonine synthase activity"/>
    <property type="evidence" value="ECO:0007669"/>
    <property type="project" value="UniProtKB-UniRule"/>
</dbReference>
<dbReference type="EMBL" id="PGTK01000004">
    <property type="protein sequence ID" value="PJF31175.1"/>
    <property type="molecule type" value="Genomic_DNA"/>
</dbReference>
<dbReference type="NCBIfam" id="TIGR00260">
    <property type="entry name" value="thrC"/>
    <property type="match status" value="1"/>
</dbReference>
<dbReference type="GO" id="GO:0030170">
    <property type="term" value="F:pyridoxal phosphate binding"/>
    <property type="evidence" value="ECO:0007669"/>
    <property type="project" value="InterPro"/>
</dbReference>
<evidence type="ECO:0000256" key="3">
    <source>
        <dbReference type="ARBA" id="ARBA00004979"/>
    </source>
</evidence>
<keyword evidence="8" id="KW-0791">Threonine biosynthesis</keyword>
<accession>A0A2M8P0V6</accession>
<dbReference type="AlphaFoldDB" id="A0A2M8P0V6"/>
<dbReference type="SUPFAM" id="SSF53686">
    <property type="entry name" value="Tryptophan synthase beta subunit-like PLP-dependent enzymes"/>
    <property type="match status" value="1"/>
</dbReference>
<dbReference type="GO" id="GO:0004794">
    <property type="term" value="F:threonine deaminase activity"/>
    <property type="evidence" value="ECO:0007669"/>
    <property type="project" value="TreeGrafter"/>
</dbReference>
<comment type="pathway">
    <text evidence="3">Amino-acid biosynthesis; L-threonine biosynthesis; L-threonine from L-aspartate: step 5/5.</text>
</comment>
<dbReference type="Pfam" id="PF00291">
    <property type="entry name" value="PALP"/>
    <property type="match status" value="1"/>
</dbReference>
<feature type="modified residue" description="N6-(pyridoxal phosphate)lysine" evidence="13">
    <location>
        <position position="121"/>
    </location>
</feature>
<evidence type="ECO:0000256" key="8">
    <source>
        <dbReference type="ARBA" id="ARBA00022697"/>
    </source>
</evidence>
<dbReference type="PANTHER" id="PTHR48078:SF6">
    <property type="entry name" value="L-THREONINE DEHYDRATASE CATABOLIC TDCB"/>
    <property type="match status" value="1"/>
</dbReference>
<evidence type="ECO:0000256" key="1">
    <source>
        <dbReference type="ARBA" id="ARBA00001933"/>
    </source>
</evidence>
<reference evidence="15 16" key="1">
    <citation type="submission" date="2017-11" db="EMBL/GenBank/DDBJ databases">
        <title>Evolution of Phototrophy in the Chloroflexi Phylum Driven by Horizontal Gene Transfer.</title>
        <authorList>
            <person name="Ward L.M."/>
            <person name="Hemp J."/>
            <person name="Shih P.M."/>
            <person name="Mcglynn S.E."/>
            <person name="Fischer W."/>
        </authorList>
    </citation>
    <scope>NUCLEOTIDE SEQUENCE [LARGE SCALE GENOMIC DNA]</scope>
    <source>
        <strain evidence="15">CP2_2F</strain>
    </source>
</reference>
<comment type="cofactor">
    <cofactor evidence="1 13">
        <name>pyridoxal 5'-phosphate</name>
        <dbReference type="ChEBI" id="CHEBI:597326"/>
    </cofactor>
</comment>
<dbReference type="GO" id="GO:0006567">
    <property type="term" value="P:L-threonine catabolic process"/>
    <property type="evidence" value="ECO:0007669"/>
    <property type="project" value="TreeGrafter"/>
</dbReference>
<dbReference type="GO" id="GO:0009088">
    <property type="term" value="P:threonine biosynthetic process"/>
    <property type="evidence" value="ECO:0007669"/>
    <property type="project" value="UniProtKB-UniRule"/>
</dbReference>
<proteinExistence type="inferred from homology"/>
<evidence type="ECO:0000256" key="6">
    <source>
        <dbReference type="ARBA" id="ARBA00018679"/>
    </source>
</evidence>
<evidence type="ECO:0000256" key="4">
    <source>
        <dbReference type="ARBA" id="ARBA00005517"/>
    </source>
</evidence>
<keyword evidence="9 13" id="KW-0663">Pyridoxal phosphate</keyword>
<dbReference type="PROSITE" id="PS00165">
    <property type="entry name" value="DEHYDRATASE_SER_THR"/>
    <property type="match status" value="1"/>
</dbReference>
<evidence type="ECO:0000256" key="2">
    <source>
        <dbReference type="ARBA" id="ARBA00003648"/>
    </source>
</evidence>
<evidence type="ECO:0000256" key="13">
    <source>
        <dbReference type="PIRSR" id="PIRSR604450-51"/>
    </source>
</evidence>
<comment type="function">
    <text evidence="2">Catalyzes the gamma-elimination of phosphate from L-phosphohomoserine and the beta-addition of water to produce L-threonine.</text>
</comment>
<evidence type="ECO:0000256" key="11">
    <source>
        <dbReference type="ARBA" id="ARBA00049144"/>
    </source>
</evidence>
<dbReference type="Proteomes" id="UP000228921">
    <property type="component" value="Unassembled WGS sequence"/>
</dbReference>
<evidence type="ECO:0000259" key="14">
    <source>
        <dbReference type="Pfam" id="PF00291"/>
    </source>
</evidence>
<dbReference type="GO" id="GO:0009097">
    <property type="term" value="P:isoleucine biosynthetic process"/>
    <property type="evidence" value="ECO:0007669"/>
    <property type="project" value="TreeGrafter"/>
</dbReference>